<evidence type="ECO:0000313" key="3">
    <source>
        <dbReference type="Proteomes" id="UP000632377"/>
    </source>
</evidence>
<feature type="transmembrane region" description="Helical" evidence="1">
    <location>
        <begin position="175"/>
        <end position="196"/>
    </location>
</feature>
<keyword evidence="3" id="KW-1185">Reference proteome</keyword>
<dbReference type="PANTHER" id="PTHR43471">
    <property type="entry name" value="ABC TRANSPORTER PERMEASE"/>
    <property type="match status" value="1"/>
</dbReference>
<dbReference type="RefSeq" id="WP_202750453.1">
    <property type="nucleotide sequence ID" value="NZ_JAESWC010000015.1"/>
</dbReference>
<proteinExistence type="predicted"/>
<sequence length="310" mass="34093">MRFNPVLSKELKVKMRNWKAAGMIGAYLLVMTVVATFILMMIMSEMSVTGANRQASTITYGFLAAIQFMLIIFIAPALTSGSISGERERQTLDLLLCTKLRPRSIILGKLFSCLSQVMLLIIASFPIFATVFVFGGISVANLLQLFLFYLVVAVLMGCIGVFFSTIIKKTTTSNVVTYAFVLFLLFGTLILTAIYMQLFVYSKAAPVQQPGMPPAQTAQTFFPLLYFNPLVGFASLLVDQFGGSGAQSIPIIGGMLSGFGKSGMKPWVISTIVNFGMACLLFFFSSLKVNPIRKKRKNREKTSRHAVVQK</sequence>
<protein>
    <submittedName>
        <fullName evidence="2">ABC transporter permease subunit</fullName>
    </submittedName>
</protein>
<keyword evidence="1" id="KW-0472">Membrane</keyword>
<keyword evidence="1" id="KW-1133">Transmembrane helix</keyword>
<evidence type="ECO:0000256" key="1">
    <source>
        <dbReference type="SAM" id="Phobius"/>
    </source>
</evidence>
<dbReference type="EMBL" id="JAESWC010000015">
    <property type="protein sequence ID" value="MBL4937704.1"/>
    <property type="molecule type" value="Genomic_DNA"/>
</dbReference>
<dbReference type="PANTHER" id="PTHR43471:SF12">
    <property type="entry name" value="HYPOTHETICAL MEMBRANE PROTEIN, CONSERVED"/>
    <property type="match status" value="1"/>
</dbReference>
<organism evidence="2 3">
    <name type="scientific">Clostridium rhizosphaerae</name>
    <dbReference type="NCBI Taxonomy" id="2803861"/>
    <lineage>
        <taxon>Bacteria</taxon>
        <taxon>Bacillati</taxon>
        <taxon>Bacillota</taxon>
        <taxon>Clostridia</taxon>
        <taxon>Eubacteriales</taxon>
        <taxon>Clostridiaceae</taxon>
        <taxon>Clostridium</taxon>
    </lineage>
</organism>
<feature type="transmembrane region" description="Helical" evidence="1">
    <location>
        <begin position="21"/>
        <end position="43"/>
    </location>
</feature>
<reference evidence="2 3" key="1">
    <citation type="submission" date="2021-01" db="EMBL/GenBank/DDBJ databases">
        <title>Genome public.</title>
        <authorList>
            <person name="Liu C."/>
            <person name="Sun Q."/>
        </authorList>
    </citation>
    <scope>NUCLEOTIDE SEQUENCE [LARGE SCALE GENOMIC DNA]</scope>
    <source>
        <strain evidence="2 3">YIM B02515</strain>
    </source>
</reference>
<feature type="transmembrane region" description="Helical" evidence="1">
    <location>
        <begin position="143"/>
        <end position="163"/>
    </location>
</feature>
<dbReference type="Pfam" id="PF12679">
    <property type="entry name" value="ABC2_membrane_2"/>
    <property type="match status" value="1"/>
</dbReference>
<accession>A0ABS1TEA8</accession>
<feature type="transmembrane region" description="Helical" evidence="1">
    <location>
        <begin position="110"/>
        <end position="137"/>
    </location>
</feature>
<name>A0ABS1TEA8_9CLOT</name>
<feature type="transmembrane region" description="Helical" evidence="1">
    <location>
        <begin position="58"/>
        <end position="79"/>
    </location>
</feature>
<comment type="caution">
    <text evidence="2">The sequence shown here is derived from an EMBL/GenBank/DDBJ whole genome shotgun (WGS) entry which is preliminary data.</text>
</comment>
<evidence type="ECO:0000313" key="2">
    <source>
        <dbReference type="EMBL" id="MBL4937704.1"/>
    </source>
</evidence>
<keyword evidence="1" id="KW-0812">Transmembrane</keyword>
<feature type="transmembrane region" description="Helical" evidence="1">
    <location>
        <begin position="267"/>
        <end position="287"/>
    </location>
</feature>
<dbReference type="Proteomes" id="UP000632377">
    <property type="component" value="Unassembled WGS sequence"/>
</dbReference>
<gene>
    <name evidence="2" type="ORF">JK636_18495</name>
</gene>